<accession>A0A1H3JB17</accession>
<dbReference type="OrthoDB" id="5291101at2"/>
<evidence type="ECO:0000313" key="3">
    <source>
        <dbReference type="Proteomes" id="UP000198914"/>
    </source>
</evidence>
<dbReference type="InterPro" id="IPR029044">
    <property type="entry name" value="Nucleotide-diphossugar_trans"/>
</dbReference>
<dbReference type="GO" id="GO:0016758">
    <property type="term" value="F:hexosyltransferase activity"/>
    <property type="evidence" value="ECO:0007669"/>
    <property type="project" value="UniProtKB-ARBA"/>
</dbReference>
<dbReference type="RefSeq" id="WP_092641111.1">
    <property type="nucleotide sequence ID" value="NZ_FNPX01000001.1"/>
</dbReference>
<dbReference type="PANTHER" id="PTHR22916">
    <property type="entry name" value="GLYCOSYLTRANSFERASE"/>
    <property type="match status" value="1"/>
</dbReference>
<evidence type="ECO:0000313" key="2">
    <source>
        <dbReference type="EMBL" id="SDY37131.1"/>
    </source>
</evidence>
<dbReference type="Gene3D" id="3.90.550.10">
    <property type="entry name" value="Spore Coat Polysaccharide Biosynthesis Protein SpsA, Chain A"/>
    <property type="match status" value="1"/>
</dbReference>
<reference evidence="3" key="1">
    <citation type="submission" date="2016-10" db="EMBL/GenBank/DDBJ databases">
        <authorList>
            <person name="Varghese N."/>
            <person name="Submissions S."/>
        </authorList>
    </citation>
    <scope>NUCLEOTIDE SEQUENCE [LARGE SCALE GENOMIC DNA]</scope>
    <source>
        <strain evidence="3">DSM 100420</strain>
    </source>
</reference>
<feature type="domain" description="Glycosyltransferase 2-like" evidence="1">
    <location>
        <begin position="7"/>
        <end position="120"/>
    </location>
</feature>
<organism evidence="2 3">
    <name type="scientific">Jannaschia faecimaris</name>
    <dbReference type="NCBI Taxonomy" id="1244108"/>
    <lineage>
        <taxon>Bacteria</taxon>
        <taxon>Pseudomonadati</taxon>
        <taxon>Pseudomonadota</taxon>
        <taxon>Alphaproteobacteria</taxon>
        <taxon>Rhodobacterales</taxon>
        <taxon>Roseobacteraceae</taxon>
        <taxon>Jannaschia</taxon>
    </lineage>
</organism>
<sequence>MTAPSISVIINNYNYAPYLSRAIESALDQADVAAQVVVVDDGSTDASRDLIESFGDRIKPVFQRNAGQAAAINAGVKASTGELLCFLDADDWFAPGKLSAVGAAFAANPAAGLVYHRLQPTLSDGSAAFRPIPRSLCDGDLAPMMARTGGVWPFPMTSAVSVRRSLWQRAGDIPPVLRISADAWLVGVYPFLAEVVALPEILGCYRIHDNTWYRAQDDAAMLRKRMSHWRLTIELTNDFLCRDGLPWRLDLADHHAHRVAQAKHDGASRGDRLRLLGAGLRDRAEPNFARRARDAFRAFGQTAVRPQ</sequence>
<dbReference type="STRING" id="1244108.SAMN05444004_101268"/>
<dbReference type="SUPFAM" id="SSF53448">
    <property type="entry name" value="Nucleotide-diphospho-sugar transferases"/>
    <property type="match status" value="1"/>
</dbReference>
<dbReference type="Proteomes" id="UP000198914">
    <property type="component" value="Unassembled WGS sequence"/>
</dbReference>
<name>A0A1H3JB17_9RHOB</name>
<dbReference type="EMBL" id="FNPX01000001">
    <property type="protein sequence ID" value="SDY37131.1"/>
    <property type="molecule type" value="Genomic_DNA"/>
</dbReference>
<dbReference type="PANTHER" id="PTHR22916:SF3">
    <property type="entry name" value="UDP-GLCNAC:BETAGAL BETA-1,3-N-ACETYLGLUCOSAMINYLTRANSFERASE-LIKE PROTEIN 1"/>
    <property type="match status" value="1"/>
</dbReference>
<keyword evidence="2" id="KW-0808">Transferase</keyword>
<dbReference type="AlphaFoldDB" id="A0A1H3JB17"/>
<proteinExistence type="predicted"/>
<keyword evidence="3" id="KW-1185">Reference proteome</keyword>
<dbReference type="InterPro" id="IPR001173">
    <property type="entry name" value="Glyco_trans_2-like"/>
</dbReference>
<gene>
    <name evidence="2" type="ORF">SAMN05444004_101268</name>
</gene>
<dbReference type="Pfam" id="PF00535">
    <property type="entry name" value="Glycos_transf_2"/>
    <property type="match status" value="1"/>
</dbReference>
<evidence type="ECO:0000259" key="1">
    <source>
        <dbReference type="Pfam" id="PF00535"/>
    </source>
</evidence>
<protein>
    <submittedName>
        <fullName evidence="2">Glycosyltransferase involved in cell wall bisynthesis</fullName>
    </submittedName>
</protein>